<evidence type="ECO:0000313" key="1">
    <source>
        <dbReference type="EMBL" id="KAJ0176287.1"/>
    </source>
</evidence>
<dbReference type="Proteomes" id="UP000824533">
    <property type="component" value="Linkage Group LG14"/>
</dbReference>
<name>A0ACC1CYT7_9NEOP</name>
<proteinExistence type="predicted"/>
<evidence type="ECO:0000313" key="2">
    <source>
        <dbReference type="Proteomes" id="UP000824533"/>
    </source>
</evidence>
<gene>
    <name evidence="1" type="ORF">K1T71_008461</name>
</gene>
<sequence length="85" mass="9142">MTVYISGHPGGPDSLLDVAGKDGTQPFEDVGHSEDARIMMKKYKIGTLPPGECTKFIETCSRLKWAILALAGAIIVGFVIKKYAS</sequence>
<dbReference type="EMBL" id="CM034400">
    <property type="protein sequence ID" value="KAJ0176287.1"/>
    <property type="molecule type" value="Genomic_DNA"/>
</dbReference>
<protein>
    <submittedName>
        <fullName evidence="1">Uncharacterized protein</fullName>
    </submittedName>
</protein>
<comment type="caution">
    <text evidence="1">The sequence shown here is derived from an EMBL/GenBank/DDBJ whole genome shotgun (WGS) entry which is preliminary data.</text>
</comment>
<accession>A0ACC1CYT7</accession>
<reference evidence="1 2" key="1">
    <citation type="journal article" date="2021" name="Front. Genet.">
        <title>Chromosome-Level Genome Assembly Reveals Significant Gene Expansion in the Toll and IMD Signaling Pathways of Dendrolimus kikuchii.</title>
        <authorList>
            <person name="Zhou J."/>
            <person name="Wu P."/>
            <person name="Xiong Z."/>
            <person name="Liu N."/>
            <person name="Zhao N."/>
            <person name="Ji M."/>
            <person name="Qiu Y."/>
            <person name="Yang B."/>
        </authorList>
    </citation>
    <scope>NUCLEOTIDE SEQUENCE [LARGE SCALE GENOMIC DNA]</scope>
    <source>
        <strain evidence="1">Ann1</strain>
    </source>
</reference>
<keyword evidence="2" id="KW-1185">Reference proteome</keyword>
<organism evidence="1 2">
    <name type="scientific">Dendrolimus kikuchii</name>
    <dbReference type="NCBI Taxonomy" id="765133"/>
    <lineage>
        <taxon>Eukaryota</taxon>
        <taxon>Metazoa</taxon>
        <taxon>Ecdysozoa</taxon>
        <taxon>Arthropoda</taxon>
        <taxon>Hexapoda</taxon>
        <taxon>Insecta</taxon>
        <taxon>Pterygota</taxon>
        <taxon>Neoptera</taxon>
        <taxon>Endopterygota</taxon>
        <taxon>Lepidoptera</taxon>
        <taxon>Glossata</taxon>
        <taxon>Ditrysia</taxon>
        <taxon>Bombycoidea</taxon>
        <taxon>Lasiocampidae</taxon>
        <taxon>Dendrolimus</taxon>
    </lineage>
</organism>